<feature type="region of interest" description="Disordered" evidence="1">
    <location>
        <begin position="15"/>
        <end position="41"/>
    </location>
</feature>
<reference evidence="2 3" key="1">
    <citation type="journal article" date="2023" name="Plants (Basel)">
        <title>Bridging the Gap: Combining Genomics and Transcriptomics Approaches to Understand Stylosanthes scabra, an Orphan Legume from the Brazilian Caatinga.</title>
        <authorList>
            <person name="Ferreira-Neto J.R.C."/>
            <person name="da Silva M.D."/>
            <person name="Binneck E."/>
            <person name="de Melo N.F."/>
            <person name="da Silva R.H."/>
            <person name="de Melo A.L.T.M."/>
            <person name="Pandolfi V."/>
            <person name="Bustamante F.O."/>
            <person name="Brasileiro-Vidal A.C."/>
            <person name="Benko-Iseppon A.M."/>
        </authorList>
    </citation>
    <scope>NUCLEOTIDE SEQUENCE [LARGE SCALE GENOMIC DNA]</scope>
    <source>
        <tissue evidence="2">Leaves</tissue>
    </source>
</reference>
<keyword evidence="3" id="KW-1185">Reference proteome</keyword>
<gene>
    <name evidence="2" type="ORF">PIB30_016109</name>
</gene>
<name>A0ABU6Q7Z2_9FABA</name>
<comment type="caution">
    <text evidence="2">The sequence shown here is derived from an EMBL/GenBank/DDBJ whole genome shotgun (WGS) entry which is preliminary data.</text>
</comment>
<feature type="region of interest" description="Disordered" evidence="1">
    <location>
        <begin position="92"/>
        <end position="131"/>
    </location>
</feature>
<organism evidence="2 3">
    <name type="scientific">Stylosanthes scabra</name>
    <dbReference type="NCBI Taxonomy" id="79078"/>
    <lineage>
        <taxon>Eukaryota</taxon>
        <taxon>Viridiplantae</taxon>
        <taxon>Streptophyta</taxon>
        <taxon>Embryophyta</taxon>
        <taxon>Tracheophyta</taxon>
        <taxon>Spermatophyta</taxon>
        <taxon>Magnoliopsida</taxon>
        <taxon>eudicotyledons</taxon>
        <taxon>Gunneridae</taxon>
        <taxon>Pentapetalae</taxon>
        <taxon>rosids</taxon>
        <taxon>fabids</taxon>
        <taxon>Fabales</taxon>
        <taxon>Fabaceae</taxon>
        <taxon>Papilionoideae</taxon>
        <taxon>50 kb inversion clade</taxon>
        <taxon>dalbergioids sensu lato</taxon>
        <taxon>Dalbergieae</taxon>
        <taxon>Pterocarpus clade</taxon>
        <taxon>Stylosanthes</taxon>
    </lineage>
</organism>
<accession>A0ABU6Q7Z2</accession>
<feature type="non-terminal residue" evidence="2">
    <location>
        <position position="1"/>
    </location>
</feature>
<feature type="compositionally biased region" description="Low complexity" evidence="1">
    <location>
        <begin position="96"/>
        <end position="107"/>
    </location>
</feature>
<proteinExistence type="predicted"/>
<evidence type="ECO:0000256" key="1">
    <source>
        <dbReference type="SAM" id="MobiDB-lite"/>
    </source>
</evidence>
<protein>
    <submittedName>
        <fullName evidence="2">Uncharacterized protein</fullName>
    </submittedName>
</protein>
<dbReference type="EMBL" id="JASCZI010000045">
    <property type="protein sequence ID" value="MED6107666.1"/>
    <property type="molecule type" value="Genomic_DNA"/>
</dbReference>
<evidence type="ECO:0000313" key="3">
    <source>
        <dbReference type="Proteomes" id="UP001341840"/>
    </source>
</evidence>
<dbReference type="Proteomes" id="UP001341840">
    <property type="component" value="Unassembled WGS sequence"/>
</dbReference>
<feature type="compositionally biased region" description="Basic and acidic residues" evidence="1">
    <location>
        <begin position="108"/>
        <end position="131"/>
    </location>
</feature>
<evidence type="ECO:0000313" key="2">
    <source>
        <dbReference type="EMBL" id="MED6107666.1"/>
    </source>
</evidence>
<sequence>FGLHVKEECRKAGIVAGKGDGDRKPLEEQNSVEDFSESKDSTRHILTATYRLLDESFERPQVRDNKTPRYGPGLGVNRAKAVDGFDFEDVTLNQMQQNSGQETGSEGSSERMEYISRAKGGESGNFREEGM</sequence>